<sequence length="140" mass="15319">MPFRGRAGVIPRCAFFLRSLLSGAQNRLGGALDLPTWLGNSQAETLANVVLLVGGSLDADSGSLRGVQDLLGALAGGGGSALWREKAVDLFYRDFSMEDLDLQVRVPQELFSNEHTAMVFCKMPCQVREHWVRSLRNGLR</sequence>
<accession>A0ACC1QQD2</accession>
<name>A0ACC1QQD2_9HYPO</name>
<proteinExistence type="predicted"/>
<reference evidence="1" key="1">
    <citation type="submission" date="2022-07" db="EMBL/GenBank/DDBJ databases">
        <title>Genome Sequence of Lecanicillium saksenae.</title>
        <authorList>
            <person name="Buettner E."/>
        </authorList>
    </citation>
    <scope>NUCLEOTIDE SEQUENCE</scope>
    <source>
        <strain evidence="1">VT-O1</strain>
    </source>
</reference>
<dbReference type="EMBL" id="JANAKD010000795">
    <property type="protein sequence ID" value="KAJ3488306.1"/>
    <property type="molecule type" value="Genomic_DNA"/>
</dbReference>
<keyword evidence="2" id="KW-1185">Reference proteome</keyword>
<evidence type="ECO:0000313" key="2">
    <source>
        <dbReference type="Proteomes" id="UP001148737"/>
    </source>
</evidence>
<dbReference type="Proteomes" id="UP001148737">
    <property type="component" value="Unassembled WGS sequence"/>
</dbReference>
<organism evidence="1 2">
    <name type="scientific">Lecanicillium saksenae</name>
    <dbReference type="NCBI Taxonomy" id="468837"/>
    <lineage>
        <taxon>Eukaryota</taxon>
        <taxon>Fungi</taxon>
        <taxon>Dikarya</taxon>
        <taxon>Ascomycota</taxon>
        <taxon>Pezizomycotina</taxon>
        <taxon>Sordariomycetes</taxon>
        <taxon>Hypocreomycetidae</taxon>
        <taxon>Hypocreales</taxon>
        <taxon>Cordycipitaceae</taxon>
        <taxon>Lecanicillium</taxon>
    </lineage>
</organism>
<evidence type="ECO:0000313" key="1">
    <source>
        <dbReference type="EMBL" id="KAJ3488306.1"/>
    </source>
</evidence>
<comment type="caution">
    <text evidence="1">The sequence shown here is derived from an EMBL/GenBank/DDBJ whole genome shotgun (WGS) entry which is preliminary data.</text>
</comment>
<protein>
    <submittedName>
        <fullName evidence="1">Uncharacterized protein</fullName>
    </submittedName>
</protein>
<gene>
    <name evidence="1" type="ORF">NLG97_g6223</name>
</gene>